<dbReference type="Pfam" id="PF08346">
    <property type="entry name" value="AntA"/>
    <property type="match status" value="1"/>
</dbReference>
<evidence type="ECO:0000313" key="3">
    <source>
        <dbReference type="EMBL" id="MFD2692449.1"/>
    </source>
</evidence>
<dbReference type="InterPro" id="IPR005039">
    <property type="entry name" value="Ant_C"/>
</dbReference>
<dbReference type="RefSeq" id="WP_253059551.1">
    <property type="nucleotide sequence ID" value="NZ_JAMXWM010000004.1"/>
</dbReference>
<sequence>MSKNELIPMHENESGDILISGRELHEFLEVGTRYDIWFERMADYGFVENQDFVAVDQKRTTAQGNATTFKDHHLKLDMAKEIAMIQRTEKGKMARQYFLKLERLWNSPEMVMKRALKFANQRVEQLRGQMELDKPFTQFGKQVSNSNAAIPIGSFAKEIHDKQGIKIGRNNMFAWLRDRGYLIKSGREKNNPVQRYIDQGLFVSKPTIISRPDGDDLQRSTTLITGKGQVRVLDELLAEKKAAADG</sequence>
<comment type="caution">
    <text evidence="3">The sequence shown here is derived from an EMBL/GenBank/DDBJ whole genome shotgun (WGS) entry which is preliminary data.</text>
</comment>
<gene>
    <name evidence="3" type="ORF">ACFSUE_02160</name>
</gene>
<evidence type="ECO:0000259" key="2">
    <source>
        <dbReference type="Pfam" id="PF08346"/>
    </source>
</evidence>
<accession>A0ABW5RZ86</accession>
<feature type="domain" description="AntA/AntB antirepressor" evidence="2">
    <location>
        <begin position="19"/>
        <end position="88"/>
    </location>
</feature>
<keyword evidence="4" id="KW-1185">Reference proteome</keyword>
<evidence type="ECO:0000259" key="1">
    <source>
        <dbReference type="Pfam" id="PF03374"/>
    </source>
</evidence>
<dbReference type="EMBL" id="JBHUMQ010000003">
    <property type="protein sequence ID" value="MFD2692449.1"/>
    <property type="molecule type" value="Genomic_DNA"/>
</dbReference>
<proteinExistence type="predicted"/>
<dbReference type="InterPro" id="IPR013557">
    <property type="entry name" value="AntA/B_antirep"/>
</dbReference>
<reference evidence="4" key="1">
    <citation type="journal article" date="2019" name="Int. J. Syst. Evol. Microbiol.">
        <title>The Global Catalogue of Microorganisms (GCM) 10K type strain sequencing project: providing services to taxonomists for standard genome sequencing and annotation.</title>
        <authorList>
            <consortium name="The Broad Institute Genomics Platform"/>
            <consortium name="The Broad Institute Genome Sequencing Center for Infectious Disease"/>
            <person name="Wu L."/>
            <person name="Ma J."/>
        </authorList>
    </citation>
    <scope>NUCLEOTIDE SEQUENCE [LARGE SCALE GENOMIC DNA]</scope>
    <source>
        <strain evidence="4">TISTR 2466</strain>
    </source>
</reference>
<evidence type="ECO:0000313" key="4">
    <source>
        <dbReference type="Proteomes" id="UP001597399"/>
    </source>
</evidence>
<organism evidence="3 4">
    <name type="scientific">Sporolactobacillus shoreicorticis</name>
    <dbReference type="NCBI Taxonomy" id="1923877"/>
    <lineage>
        <taxon>Bacteria</taxon>
        <taxon>Bacillati</taxon>
        <taxon>Bacillota</taxon>
        <taxon>Bacilli</taxon>
        <taxon>Bacillales</taxon>
        <taxon>Sporolactobacillaceae</taxon>
        <taxon>Sporolactobacillus</taxon>
    </lineage>
</organism>
<name>A0ABW5RZ86_9BACL</name>
<feature type="domain" description="Antirepressor protein C-terminal" evidence="1">
    <location>
        <begin position="129"/>
        <end position="237"/>
    </location>
</feature>
<protein>
    <submittedName>
        <fullName evidence="3">AntA/AntB antirepressor family protein</fullName>
    </submittedName>
</protein>
<dbReference type="Pfam" id="PF03374">
    <property type="entry name" value="ANT"/>
    <property type="match status" value="1"/>
</dbReference>
<dbReference type="Proteomes" id="UP001597399">
    <property type="component" value="Unassembled WGS sequence"/>
</dbReference>